<protein>
    <submittedName>
        <fullName evidence="3">Double-strand break repair protein AddB</fullName>
    </submittedName>
</protein>
<dbReference type="SUPFAM" id="SSF52980">
    <property type="entry name" value="Restriction endonuclease-like"/>
    <property type="match status" value="1"/>
</dbReference>
<feature type="domain" description="PD-(D/E)XK endonuclease-like" evidence="2">
    <location>
        <begin position="707"/>
        <end position="916"/>
    </location>
</feature>
<dbReference type="Pfam" id="PF12705">
    <property type="entry name" value="PDDEXK_1"/>
    <property type="match status" value="1"/>
</dbReference>
<evidence type="ECO:0000313" key="4">
    <source>
        <dbReference type="Proteomes" id="UP001348149"/>
    </source>
</evidence>
<reference evidence="3 4" key="1">
    <citation type="submission" date="2024-01" db="EMBL/GenBank/DDBJ databases">
        <title>Mesobacterium rodlantinim sp. nov., isolated from shallow sea hydrothermal systems off Kueishantao Island.</title>
        <authorList>
            <person name="Su Z."/>
            <person name="Tang K."/>
        </authorList>
    </citation>
    <scope>NUCLEOTIDE SEQUENCE [LARGE SCALE GENOMIC DNA]</scope>
    <source>
        <strain evidence="3 4">TK19101</strain>
    </source>
</reference>
<keyword evidence="4" id="KW-1185">Reference proteome</keyword>
<gene>
    <name evidence="3" type="primary">addB</name>
    <name evidence="3" type="ORF">VK792_09920</name>
</gene>
<dbReference type="SUPFAM" id="SSF52540">
    <property type="entry name" value="P-loop containing nucleoside triphosphate hydrolases"/>
    <property type="match status" value="1"/>
</dbReference>
<organism evidence="3 4">
    <name type="scientific">Mesobacterium hydrothermale</name>
    <dbReference type="NCBI Taxonomy" id="3111907"/>
    <lineage>
        <taxon>Bacteria</taxon>
        <taxon>Pseudomonadati</taxon>
        <taxon>Pseudomonadota</taxon>
        <taxon>Alphaproteobacteria</taxon>
        <taxon>Rhodobacterales</taxon>
        <taxon>Roseobacteraceae</taxon>
        <taxon>Mesobacterium</taxon>
    </lineage>
</organism>
<name>A0ABU6HGL5_9RHOB</name>
<dbReference type="InterPro" id="IPR038726">
    <property type="entry name" value="PDDEXK_AddAB-type"/>
</dbReference>
<feature type="compositionally biased region" description="Pro residues" evidence="1">
    <location>
        <begin position="688"/>
        <end position="702"/>
    </location>
</feature>
<dbReference type="EMBL" id="JAYLLH010000011">
    <property type="protein sequence ID" value="MEC3861600.1"/>
    <property type="molecule type" value="Genomic_DNA"/>
</dbReference>
<accession>A0ABU6HGL5</accession>
<dbReference type="NCBIfam" id="TIGR02786">
    <property type="entry name" value="addB_alphas"/>
    <property type="match status" value="1"/>
</dbReference>
<proteinExistence type="predicted"/>
<dbReference type="Gene3D" id="3.90.320.10">
    <property type="match status" value="1"/>
</dbReference>
<dbReference type="InterPro" id="IPR014153">
    <property type="entry name" value="Ds_break_AddB"/>
</dbReference>
<dbReference type="Proteomes" id="UP001348149">
    <property type="component" value="Unassembled WGS sequence"/>
</dbReference>
<dbReference type="InterPro" id="IPR011604">
    <property type="entry name" value="PDDEXK-like_dom_sf"/>
</dbReference>
<dbReference type="InterPro" id="IPR011335">
    <property type="entry name" value="Restrct_endonuc-II-like"/>
</dbReference>
<evidence type="ECO:0000313" key="3">
    <source>
        <dbReference type="EMBL" id="MEC3861600.1"/>
    </source>
</evidence>
<dbReference type="RefSeq" id="WP_326297322.1">
    <property type="nucleotide sequence ID" value="NZ_JAYLLH010000011.1"/>
</dbReference>
<evidence type="ECO:0000259" key="2">
    <source>
        <dbReference type="Pfam" id="PF12705"/>
    </source>
</evidence>
<feature type="region of interest" description="Disordered" evidence="1">
    <location>
        <begin position="684"/>
        <end position="704"/>
    </location>
</feature>
<comment type="caution">
    <text evidence="3">The sequence shown here is derived from an EMBL/GenBank/DDBJ whole genome shotgun (WGS) entry which is preliminary data.</text>
</comment>
<sequence>MFDPTDTPRLFGLPPGVDFPAAFLRGLDRMLEGQPPEAIGRVEVIVNTTRMRRRLRSLLDNGPPRIQPRLRLLTESTDPRDMAGLPNAVPPLRRRLELAQLVARLLDADPTLAPRNTLFDLADSLASLMDEMQGEGVSPENIAALDVSDQSGHWQRALRFLKVLQPYFELATDAPDTEALQRQSVLRRIARWQANPPRHPVILAGSTGSRGTTRLLMEAVARLPQGAVVLPGFDFDMPAPVWDTLGDALTGEDHPQFRFARLMVELGLRREAVARWDDTPPPSPARNAVLSLALRPAPVTDQWLRDGPFLPDLSNAMANVTLVEAASPRDEALAIALRLRQAAEDGQTAALITPDRMLTRQVTAALDRWGILPDDSAGTPPQLTPPGRFMRHVAGLFIRDLTAEALLTLLKHPLCHAGAGRSQHNLNTRDLELHIRRKGWPFPTAEKLLAWGEARNRSDWAAWVAHLFCQPPVAGPLPLTEWVKRHLDRAQGLCAGSESDDARVLWAESAGREVHKIVTDLQDQAPHGGDMTARDYADLFGAVLSKGEVRNPVTPHPTVLIWGTLEARVMGADLLILGALNEGTWPEMPKADPWLNRRMRHDAGLLVPERRIGLSAHDFQQAFGGQEVWVTLALKSQDAETVPSRWINRLINLLNGLPNRNGHAALDQMRGRGNEWLALARASEAPKPALPAPRPAPRPPVAARPRHLSVTEIQHLIRNPYAIYAKHVLNLRPLMPLQRTADPMIRGTVIHDIFQQFIAETMEDSDRLTRARLMQIAEEIVARDIPWPAIRHVWLARVDRVADWFIAREHQRRELAQPVMLEKKATARMSAPDFALTGKVDRIDMDTEGRAHVYDYKTGTPPTTSQQKHFDKQLLLEAAMIEQGVFKPLFPQYVAQAVYIGLGATPREQTAPLDEITPSELWDQFGKLIAAYDDPDRGYPARNASFSEHEVTDYDQLSRFGEWDGAQPPDDEVLE</sequence>
<evidence type="ECO:0000256" key="1">
    <source>
        <dbReference type="SAM" id="MobiDB-lite"/>
    </source>
</evidence>
<dbReference type="InterPro" id="IPR027417">
    <property type="entry name" value="P-loop_NTPase"/>
</dbReference>